<dbReference type="STRING" id="46914.JP75_20755"/>
<dbReference type="SUPFAM" id="SSF52309">
    <property type="entry name" value="N-(deoxy)ribosyltransferase-like"/>
    <property type="match status" value="1"/>
</dbReference>
<dbReference type="Pfam" id="PF05014">
    <property type="entry name" value="Nuc_deoxyrib_tr"/>
    <property type="match status" value="1"/>
</dbReference>
<dbReference type="InterPro" id="IPR051239">
    <property type="entry name" value="2'-dNMP_N-hydrolase"/>
</dbReference>
<gene>
    <name evidence="1" type="ORF">JP75_20755</name>
</gene>
<protein>
    <recommendedName>
        <fullName evidence="3">Nucleoside 2-deoxyribosyltransferase</fullName>
    </recommendedName>
</protein>
<sequence length="191" mass="20817">MKKVYIAGPEVFFPDGADIIKRKGELARKYGFIANSFEAGDFPSEKFAFGMAISKANEDIMRGSDFVLANMTPFRGVSTDVGTAYEIGFMCALGKDAFAYTNDPRFYDVRISDDYYAGKVGPAADGMIRGHSDGWMVEDHTMVDNLMLDGGIIARGGLVARSPDGVTLPWSDLSVFELALKAARAFYDKAS</sequence>
<dbReference type="PANTHER" id="PTHR15364:SF0">
    <property type="entry name" value="2'-DEOXYNUCLEOSIDE 5'-PHOSPHATE N-HYDROLASE 1"/>
    <property type="match status" value="1"/>
</dbReference>
<proteinExistence type="predicted"/>
<evidence type="ECO:0000313" key="1">
    <source>
        <dbReference type="EMBL" id="KFL29504.1"/>
    </source>
</evidence>
<comment type="caution">
    <text evidence="1">The sequence shown here is derived from an EMBL/GenBank/DDBJ whole genome shotgun (WGS) entry which is preliminary data.</text>
</comment>
<evidence type="ECO:0008006" key="3">
    <source>
        <dbReference type="Google" id="ProtNLM"/>
    </source>
</evidence>
<dbReference type="RefSeq" id="WP_035086349.1">
    <property type="nucleotide sequence ID" value="NZ_JQGC01000025.1"/>
</dbReference>
<keyword evidence="2" id="KW-1185">Reference proteome</keyword>
<dbReference type="AlphaFoldDB" id="A0A087LY01"/>
<dbReference type="PANTHER" id="PTHR15364">
    <property type="entry name" value="2'-DEOXYNUCLEOSIDE 5'-PHOSPHATE N-HYDROLASE 1"/>
    <property type="match status" value="1"/>
</dbReference>
<organism evidence="1 2">
    <name type="scientific">Devosia riboflavina</name>
    <dbReference type="NCBI Taxonomy" id="46914"/>
    <lineage>
        <taxon>Bacteria</taxon>
        <taxon>Pseudomonadati</taxon>
        <taxon>Pseudomonadota</taxon>
        <taxon>Alphaproteobacteria</taxon>
        <taxon>Hyphomicrobiales</taxon>
        <taxon>Devosiaceae</taxon>
        <taxon>Devosia</taxon>
    </lineage>
</organism>
<dbReference type="EMBL" id="JQGC01000025">
    <property type="protein sequence ID" value="KFL29504.1"/>
    <property type="molecule type" value="Genomic_DNA"/>
</dbReference>
<dbReference type="GO" id="GO:0009159">
    <property type="term" value="P:deoxyribonucleoside monophosphate catabolic process"/>
    <property type="evidence" value="ECO:0007669"/>
    <property type="project" value="TreeGrafter"/>
</dbReference>
<dbReference type="GO" id="GO:0070694">
    <property type="term" value="F:5-hydroxymethyl-dUMP N-hydrolase activity"/>
    <property type="evidence" value="ECO:0007669"/>
    <property type="project" value="TreeGrafter"/>
</dbReference>
<reference evidence="1 2" key="1">
    <citation type="submission" date="2014-08" db="EMBL/GenBank/DDBJ databases">
        <authorList>
            <person name="Hassan Y.I."/>
            <person name="Lepp D."/>
            <person name="Zhou T."/>
        </authorList>
    </citation>
    <scope>NUCLEOTIDE SEQUENCE [LARGE SCALE GENOMIC DNA]</scope>
    <source>
        <strain evidence="1 2">IFO13584</strain>
    </source>
</reference>
<dbReference type="Gene3D" id="3.40.50.450">
    <property type="match status" value="1"/>
</dbReference>
<dbReference type="InterPro" id="IPR007710">
    <property type="entry name" value="Nucleoside_deoxyribTrfase"/>
</dbReference>
<evidence type="ECO:0000313" key="2">
    <source>
        <dbReference type="Proteomes" id="UP000028981"/>
    </source>
</evidence>
<dbReference type="Proteomes" id="UP000028981">
    <property type="component" value="Unassembled WGS sequence"/>
</dbReference>
<name>A0A087LY01_9HYPH</name>
<accession>A0A087LY01</accession>